<dbReference type="RefSeq" id="WP_096673348.1">
    <property type="nucleotide sequence ID" value="NZ_OANS01000003.1"/>
</dbReference>
<dbReference type="Proteomes" id="UP000218069">
    <property type="component" value="Unassembled WGS sequence"/>
</dbReference>
<dbReference type="PANTHER" id="PTHR23419:SF8">
    <property type="entry name" value="FI09726P"/>
    <property type="match status" value="1"/>
</dbReference>
<dbReference type="InterPro" id="IPR015867">
    <property type="entry name" value="N-reg_PII/ATP_PRibTrfase_C"/>
</dbReference>
<gene>
    <name evidence="2" type="ORF">SAMN06295945_1233</name>
</gene>
<dbReference type="PANTHER" id="PTHR23419">
    <property type="entry name" value="DIVALENT CATION TOLERANCE CUTA-RELATED"/>
    <property type="match status" value="1"/>
</dbReference>
<organism evidence="2 3">
    <name type="scientific">Polynucleobacter meluiroseus</name>
    <dbReference type="NCBI Taxonomy" id="1938814"/>
    <lineage>
        <taxon>Bacteria</taxon>
        <taxon>Pseudomonadati</taxon>
        <taxon>Pseudomonadota</taxon>
        <taxon>Betaproteobacteria</taxon>
        <taxon>Burkholderiales</taxon>
        <taxon>Burkholderiaceae</taxon>
        <taxon>Polynucleobacter</taxon>
    </lineage>
</organism>
<comment type="similarity">
    <text evidence="1">Belongs to the CutA family.</text>
</comment>
<dbReference type="Pfam" id="PF03091">
    <property type="entry name" value="CutA1"/>
    <property type="match status" value="1"/>
</dbReference>
<dbReference type="InterPro" id="IPR004323">
    <property type="entry name" value="Ion_tolerance_CutA"/>
</dbReference>
<dbReference type="EMBL" id="OANS01000003">
    <property type="protein sequence ID" value="SNX28874.1"/>
    <property type="molecule type" value="Genomic_DNA"/>
</dbReference>
<name>A0A240E1S5_9BURK</name>
<evidence type="ECO:0000313" key="2">
    <source>
        <dbReference type="EMBL" id="SNX28874.1"/>
    </source>
</evidence>
<proteinExistence type="inferred from homology"/>
<evidence type="ECO:0000256" key="1">
    <source>
        <dbReference type="ARBA" id="ARBA00010169"/>
    </source>
</evidence>
<dbReference type="OrthoDB" id="37622at2"/>
<evidence type="ECO:0000313" key="3">
    <source>
        <dbReference type="Proteomes" id="UP000218069"/>
    </source>
</evidence>
<reference evidence="3" key="1">
    <citation type="submission" date="2017-08" db="EMBL/GenBank/DDBJ databases">
        <authorList>
            <person name="Varghese N."/>
            <person name="Submissions S."/>
        </authorList>
    </citation>
    <scope>NUCLEOTIDE SEQUENCE [LARGE SCALE GENOMIC DNA]</scope>
    <source>
        <strain evidence="3">AP-Melu-1000-B4</strain>
    </source>
</reference>
<dbReference type="GO" id="GO:0005507">
    <property type="term" value="F:copper ion binding"/>
    <property type="evidence" value="ECO:0007669"/>
    <property type="project" value="TreeGrafter"/>
</dbReference>
<protein>
    <submittedName>
        <fullName evidence="2">Divalent cation tolerance protein</fullName>
    </submittedName>
</protein>
<dbReference type="AlphaFoldDB" id="A0A240E1S5"/>
<dbReference type="InterPro" id="IPR011322">
    <property type="entry name" value="N-reg_PII-like_a/b"/>
</dbReference>
<accession>A0A240E1S5</accession>
<dbReference type="SUPFAM" id="SSF54913">
    <property type="entry name" value="GlnB-like"/>
    <property type="match status" value="1"/>
</dbReference>
<sequence>MTEIQSLQLLIVTTSFSRIEDARLMAQKLLDERLAACVQIQEGTLSMYRWHGKLSEENEVLLSAKTAACKWDEISAFIKQHHPYELPELLGISPAEFDVDYGDWVKSEIKIDT</sequence>
<dbReference type="GO" id="GO:0010038">
    <property type="term" value="P:response to metal ion"/>
    <property type="evidence" value="ECO:0007669"/>
    <property type="project" value="InterPro"/>
</dbReference>
<dbReference type="Gene3D" id="3.30.70.120">
    <property type="match status" value="1"/>
</dbReference>
<keyword evidence="3" id="KW-1185">Reference proteome</keyword>